<comment type="caution">
    <text evidence="2">The sequence shown here is derived from an EMBL/GenBank/DDBJ whole genome shotgun (WGS) entry which is preliminary data.</text>
</comment>
<name>K2RX37_MACPH</name>
<dbReference type="EMBL" id="AHHD01000250">
    <property type="protein sequence ID" value="EKG17297.1"/>
    <property type="molecule type" value="Genomic_DNA"/>
</dbReference>
<protein>
    <submittedName>
        <fullName evidence="2">Uncharacterized protein</fullName>
    </submittedName>
</protein>
<dbReference type="HOGENOM" id="CLU_1496510_0_0_1"/>
<dbReference type="AlphaFoldDB" id="K2RX37"/>
<reference evidence="2 3" key="1">
    <citation type="journal article" date="2012" name="BMC Genomics">
        <title>Tools to kill: Genome of one of the most destructive plant pathogenic fungi Macrophomina phaseolina.</title>
        <authorList>
            <person name="Islam M.S."/>
            <person name="Haque M.S."/>
            <person name="Islam M.M."/>
            <person name="Emdad E.M."/>
            <person name="Halim A."/>
            <person name="Hossen Q.M.M."/>
            <person name="Hossain M.Z."/>
            <person name="Ahmed B."/>
            <person name="Rahim S."/>
            <person name="Rahman M.S."/>
            <person name="Alam M.M."/>
            <person name="Hou S."/>
            <person name="Wan X."/>
            <person name="Saito J.A."/>
            <person name="Alam M."/>
        </authorList>
    </citation>
    <scope>NUCLEOTIDE SEQUENCE [LARGE SCALE GENOMIC DNA]</scope>
    <source>
        <strain evidence="2 3">MS6</strain>
    </source>
</reference>
<dbReference type="InParanoid" id="K2RX37"/>
<organism evidence="2 3">
    <name type="scientific">Macrophomina phaseolina (strain MS6)</name>
    <name type="common">Charcoal rot fungus</name>
    <dbReference type="NCBI Taxonomy" id="1126212"/>
    <lineage>
        <taxon>Eukaryota</taxon>
        <taxon>Fungi</taxon>
        <taxon>Dikarya</taxon>
        <taxon>Ascomycota</taxon>
        <taxon>Pezizomycotina</taxon>
        <taxon>Dothideomycetes</taxon>
        <taxon>Dothideomycetes incertae sedis</taxon>
        <taxon>Botryosphaeriales</taxon>
        <taxon>Botryosphaeriaceae</taxon>
        <taxon>Macrophomina</taxon>
    </lineage>
</organism>
<evidence type="ECO:0000313" key="2">
    <source>
        <dbReference type="EMBL" id="EKG17297.1"/>
    </source>
</evidence>
<evidence type="ECO:0000256" key="1">
    <source>
        <dbReference type="SAM" id="MobiDB-lite"/>
    </source>
</evidence>
<accession>K2RX37</accession>
<dbReference type="Proteomes" id="UP000007129">
    <property type="component" value="Unassembled WGS sequence"/>
</dbReference>
<sequence length="180" mass="21152">MLKCVGAKKRAWVLGNKRPSLIPNLSYPSVFRLACTPPPSHTRQDEWRMSTERIKMFCFRRTCFATLRKIAHGMVEKSSSTLRTTRSSDSNPITDMYCMAHGELKHSSGPSHAYFNGKSYKQYSQRRENEHRTKRSRPQTQCKRLLQDQLMKQITRKISRAGDQLDRRERSKKTRKCKKR</sequence>
<feature type="region of interest" description="Disordered" evidence="1">
    <location>
        <begin position="156"/>
        <end position="180"/>
    </location>
</feature>
<dbReference type="VEuPathDB" id="FungiDB:MPH_05507"/>
<gene>
    <name evidence="2" type="ORF">MPH_05507</name>
</gene>
<evidence type="ECO:0000313" key="3">
    <source>
        <dbReference type="Proteomes" id="UP000007129"/>
    </source>
</evidence>
<feature type="compositionally biased region" description="Basic residues" evidence="1">
    <location>
        <begin position="170"/>
        <end position="180"/>
    </location>
</feature>
<proteinExistence type="predicted"/>